<evidence type="ECO:0000313" key="1">
    <source>
        <dbReference type="EMBL" id="MCU7547515.1"/>
    </source>
</evidence>
<reference evidence="1" key="1">
    <citation type="submission" date="2022-09" db="EMBL/GenBank/DDBJ databases">
        <authorList>
            <person name="Yuan C."/>
            <person name="Ke Z."/>
        </authorList>
    </citation>
    <scope>NUCLEOTIDE SEQUENCE</scope>
    <source>
        <strain evidence="1">LB-8</strain>
    </source>
</reference>
<dbReference type="EMBL" id="JAOTIF010000001">
    <property type="protein sequence ID" value="MCU7547515.1"/>
    <property type="molecule type" value="Genomic_DNA"/>
</dbReference>
<gene>
    <name evidence="1" type="ORF">OCK74_00235</name>
</gene>
<dbReference type="Proteomes" id="UP001155483">
    <property type="component" value="Unassembled WGS sequence"/>
</dbReference>
<dbReference type="AlphaFoldDB" id="A0A9X2XRZ8"/>
<dbReference type="RefSeq" id="WP_279294963.1">
    <property type="nucleotide sequence ID" value="NZ_JAOTIF010000001.1"/>
</dbReference>
<accession>A0A9X2XRZ8</accession>
<organism evidence="1 2">
    <name type="scientific">Paraflavisolibacter caeni</name>
    <dbReference type="NCBI Taxonomy" id="2982496"/>
    <lineage>
        <taxon>Bacteria</taxon>
        <taxon>Pseudomonadati</taxon>
        <taxon>Bacteroidota</taxon>
        <taxon>Chitinophagia</taxon>
        <taxon>Chitinophagales</taxon>
        <taxon>Chitinophagaceae</taxon>
        <taxon>Paraflavisolibacter</taxon>
    </lineage>
</organism>
<keyword evidence="2" id="KW-1185">Reference proteome</keyword>
<protein>
    <submittedName>
        <fullName evidence="1">DUF3108 domain-containing protein</fullName>
    </submittedName>
</protein>
<proteinExistence type="predicted"/>
<evidence type="ECO:0000313" key="2">
    <source>
        <dbReference type="Proteomes" id="UP001155483"/>
    </source>
</evidence>
<name>A0A9X2XRZ8_9BACT</name>
<comment type="caution">
    <text evidence="1">The sequence shown here is derived from an EMBL/GenBank/DDBJ whole genome shotgun (WGS) entry which is preliminary data.</text>
</comment>
<dbReference type="Pfam" id="PF11306">
    <property type="entry name" value="DUF3108"/>
    <property type="match status" value="1"/>
</dbReference>
<sequence length="254" mass="28915">MSMQAAAPLNDNFCGVRNKAFKAGEQIYYTVYYSVAGLYVNAGTAVFSATLERLNGNPVYHLKGEGRTNPSYDWIYKVRDLYESYIDTASLQPLKFIRDVNEGGYKKFETITFNHNANTAVTNKGVFKVPDCVQDVLSAIYYARNINFNKYKAGDKIPFSMFLGDDVFNMYVRYLGKEEVKTKYGRFRAIKFKPLLIEGTIFSGGEKMTVWVTDDENKIPVRIESPIVVGAVKVDMMSYKNSRYPITALIKMRD</sequence>
<reference evidence="1" key="2">
    <citation type="submission" date="2023-04" db="EMBL/GenBank/DDBJ databases">
        <title>Paracnuella aquatica gen. nov., sp. nov., a member of the family Chitinophagaceae isolated from a hot spring.</title>
        <authorList>
            <person name="Wang C."/>
        </authorList>
    </citation>
    <scope>NUCLEOTIDE SEQUENCE</scope>
    <source>
        <strain evidence="1">LB-8</strain>
    </source>
</reference>
<dbReference type="InterPro" id="IPR021457">
    <property type="entry name" value="DUF3108"/>
</dbReference>